<dbReference type="PROSITE" id="PS00518">
    <property type="entry name" value="ZF_RING_1"/>
    <property type="match status" value="1"/>
</dbReference>
<evidence type="ECO:0000256" key="3">
    <source>
        <dbReference type="ARBA" id="ARBA00022833"/>
    </source>
</evidence>
<protein>
    <recommendedName>
        <fullName evidence="7">RING-type domain-containing protein</fullName>
    </recommendedName>
</protein>
<evidence type="ECO:0000259" key="7">
    <source>
        <dbReference type="PROSITE" id="PS50089"/>
    </source>
</evidence>
<feature type="domain" description="RING-type" evidence="7">
    <location>
        <begin position="4"/>
        <end position="43"/>
    </location>
</feature>
<dbReference type="InterPro" id="IPR017907">
    <property type="entry name" value="Znf_RING_CS"/>
</dbReference>
<sequence>MYTCLICMDVFYEPVTLLCGHTYCFTCLYKLVQTSHKNQCPACFEHWKDWPRTNYVLGEIIRKEFPKRYKRGETEKQREAQQQRNELEQTIQKNKEHRVPILFQEMKLAAFLILIFLVVWNKYKNPSQY</sequence>
<accession>A0A6B2LQC5</accession>
<keyword evidence="2 4" id="KW-0863">Zinc-finger</keyword>
<evidence type="ECO:0000256" key="2">
    <source>
        <dbReference type="ARBA" id="ARBA00022771"/>
    </source>
</evidence>
<feature type="region of interest" description="Disordered" evidence="5">
    <location>
        <begin position="72"/>
        <end position="91"/>
    </location>
</feature>
<name>A0A6B2LQC5_9EUKA</name>
<dbReference type="InterPro" id="IPR013083">
    <property type="entry name" value="Znf_RING/FYVE/PHD"/>
</dbReference>
<dbReference type="InterPro" id="IPR027370">
    <property type="entry name" value="Znf-RING_euk"/>
</dbReference>
<dbReference type="Gene3D" id="3.30.40.10">
    <property type="entry name" value="Zinc/RING finger domain, C3HC4 (zinc finger)"/>
    <property type="match status" value="1"/>
</dbReference>
<keyword evidence="6" id="KW-1133">Transmembrane helix</keyword>
<dbReference type="InterPro" id="IPR001841">
    <property type="entry name" value="Znf_RING"/>
</dbReference>
<evidence type="ECO:0000256" key="4">
    <source>
        <dbReference type="PROSITE-ProRule" id="PRU00175"/>
    </source>
</evidence>
<keyword evidence="6" id="KW-0472">Membrane</keyword>
<dbReference type="PROSITE" id="PS50089">
    <property type="entry name" value="ZF_RING_2"/>
    <property type="match status" value="1"/>
</dbReference>
<evidence type="ECO:0000256" key="6">
    <source>
        <dbReference type="SAM" id="Phobius"/>
    </source>
</evidence>
<reference evidence="8" key="1">
    <citation type="journal article" date="2020" name="J. Eukaryot. Microbiol.">
        <title>De novo Sequencing, Assembly and Annotation of the Transcriptome for the Free-Living Testate Amoeba Arcella intermedia.</title>
        <authorList>
            <person name="Ribeiro G.M."/>
            <person name="Porfirio-Sousa A.L."/>
            <person name="Maurer-Alcala X.X."/>
            <person name="Katz L.A."/>
            <person name="Lahr D.J.G."/>
        </authorList>
    </citation>
    <scope>NUCLEOTIDE SEQUENCE</scope>
</reference>
<dbReference type="GO" id="GO:0043161">
    <property type="term" value="P:proteasome-mediated ubiquitin-dependent protein catabolic process"/>
    <property type="evidence" value="ECO:0007669"/>
    <property type="project" value="TreeGrafter"/>
</dbReference>
<organism evidence="8">
    <name type="scientific">Arcella intermedia</name>
    <dbReference type="NCBI Taxonomy" id="1963864"/>
    <lineage>
        <taxon>Eukaryota</taxon>
        <taxon>Amoebozoa</taxon>
        <taxon>Tubulinea</taxon>
        <taxon>Elardia</taxon>
        <taxon>Arcellinida</taxon>
        <taxon>Sphaerothecina</taxon>
        <taxon>Arcellidae</taxon>
        <taxon>Arcella</taxon>
    </lineage>
</organism>
<dbReference type="PANTHER" id="PTHR15898">
    <property type="entry name" value="BIFUNCTIONAL APOPTOSIS REGULATOR"/>
    <property type="match status" value="1"/>
</dbReference>
<dbReference type="Pfam" id="PF13445">
    <property type="entry name" value="zf-RING_UBOX"/>
    <property type="match status" value="1"/>
</dbReference>
<proteinExistence type="predicted"/>
<dbReference type="SUPFAM" id="SSF57850">
    <property type="entry name" value="RING/U-box"/>
    <property type="match status" value="1"/>
</dbReference>
<keyword evidence="6" id="KW-0812">Transmembrane</keyword>
<dbReference type="SMART" id="SM00184">
    <property type="entry name" value="RING"/>
    <property type="match status" value="1"/>
</dbReference>
<dbReference type="GO" id="GO:0061630">
    <property type="term" value="F:ubiquitin protein ligase activity"/>
    <property type="evidence" value="ECO:0007669"/>
    <property type="project" value="TreeGrafter"/>
</dbReference>
<evidence type="ECO:0000256" key="5">
    <source>
        <dbReference type="SAM" id="MobiDB-lite"/>
    </source>
</evidence>
<evidence type="ECO:0000256" key="1">
    <source>
        <dbReference type="ARBA" id="ARBA00022723"/>
    </source>
</evidence>
<keyword evidence="3" id="KW-0862">Zinc</keyword>
<dbReference type="GO" id="GO:0008270">
    <property type="term" value="F:zinc ion binding"/>
    <property type="evidence" value="ECO:0007669"/>
    <property type="project" value="UniProtKB-KW"/>
</dbReference>
<dbReference type="EMBL" id="GIBP01010244">
    <property type="protein sequence ID" value="NDV39213.1"/>
    <property type="molecule type" value="Transcribed_RNA"/>
</dbReference>
<dbReference type="PANTHER" id="PTHR15898:SF13">
    <property type="entry name" value="BIFUNCTIONAL APOPTOSIS REGULATOR"/>
    <property type="match status" value="1"/>
</dbReference>
<keyword evidence="1" id="KW-0479">Metal-binding</keyword>
<feature type="transmembrane region" description="Helical" evidence="6">
    <location>
        <begin position="101"/>
        <end position="120"/>
    </location>
</feature>
<evidence type="ECO:0000313" key="8">
    <source>
        <dbReference type="EMBL" id="NDV39213.1"/>
    </source>
</evidence>
<dbReference type="AlphaFoldDB" id="A0A6B2LQC5"/>